<feature type="modified residue" description="N6-(pyridoxal phosphate)lysine" evidence="4">
    <location>
        <position position="232"/>
    </location>
</feature>
<dbReference type="GO" id="GO:0043420">
    <property type="term" value="P:anthranilate metabolic process"/>
    <property type="evidence" value="ECO:0007669"/>
    <property type="project" value="TreeGrafter"/>
</dbReference>
<comment type="similarity">
    <text evidence="4 6">Belongs to the kynureninase family.</text>
</comment>
<dbReference type="GO" id="GO:0019441">
    <property type="term" value="P:L-tryptophan catabolic process to kynurenine"/>
    <property type="evidence" value="ECO:0007669"/>
    <property type="project" value="TreeGrafter"/>
</dbReference>
<dbReference type="HAMAP" id="MF_01970">
    <property type="entry name" value="Kynureninase"/>
    <property type="match status" value="1"/>
</dbReference>
<evidence type="ECO:0000256" key="3">
    <source>
        <dbReference type="ARBA" id="ARBA00022898"/>
    </source>
</evidence>
<dbReference type="PIRSF" id="PIRSF038800">
    <property type="entry name" value="KYNU"/>
    <property type="match status" value="1"/>
</dbReference>
<dbReference type="SUPFAM" id="SSF53383">
    <property type="entry name" value="PLP-dependent transferases"/>
    <property type="match status" value="1"/>
</dbReference>
<dbReference type="InterPro" id="IPR015421">
    <property type="entry name" value="PyrdxlP-dep_Trfase_major"/>
</dbReference>
<feature type="binding site" evidence="4">
    <location>
        <begin position="134"/>
        <end position="137"/>
    </location>
    <ligand>
        <name>pyridoxal 5'-phosphate</name>
        <dbReference type="ChEBI" id="CHEBI:597326"/>
    </ligand>
</feature>
<feature type="binding site" evidence="4">
    <location>
        <position position="231"/>
    </location>
    <ligand>
        <name>pyridoxal 5'-phosphate</name>
        <dbReference type="ChEBI" id="CHEBI:597326"/>
    </ligand>
</feature>
<dbReference type="InterPro" id="IPR010111">
    <property type="entry name" value="Kynureninase"/>
</dbReference>
<comment type="catalytic activity">
    <reaction evidence="4 6">
        <text>L-kynurenine + H2O = anthranilate + L-alanine + H(+)</text>
        <dbReference type="Rhea" id="RHEA:16813"/>
        <dbReference type="ChEBI" id="CHEBI:15377"/>
        <dbReference type="ChEBI" id="CHEBI:15378"/>
        <dbReference type="ChEBI" id="CHEBI:16567"/>
        <dbReference type="ChEBI" id="CHEBI:57959"/>
        <dbReference type="ChEBI" id="CHEBI:57972"/>
        <dbReference type="EC" id="3.7.1.3"/>
    </reaction>
</comment>
<dbReference type="PANTHER" id="PTHR14084:SF0">
    <property type="entry name" value="KYNURENINASE"/>
    <property type="match status" value="1"/>
</dbReference>
<dbReference type="Gene3D" id="3.90.1150.10">
    <property type="entry name" value="Aspartate Aminotransferase, domain 1"/>
    <property type="match status" value="1"/>
</dbReference>
<keyword evidence="2 4" id="KW-0378">Hydrolase</keyword>
<evidence type="ECO:0000313" key="8">
    <source>
        <dbReference type="Proteomes" id="UP000253324"/>
    </source>
</evidence>
<evidence type="ECO:0000256" key="1">
    <source>
        <dbReference type="ARBA" id="ARBA00022642"/>
    </source>
</evidence>
<keyword evidence="3 4" id="KW-0663">Pyridoxal phosphate</keyword>
<feature type="binding site" evidence="4">
    <location>
        <position position="177"/>
    </location>
    <ligand>
        <name>pyridoxal 5'-phosphate</name>
        <dbReference type="ChEBI" id="CHEBI:597326"/>
    </ligand>
</feature>
<dbReference type="GO" id="GO:0030429">
    <property type="term" value="F:kynureninase activity"/>
    <property type="evidence" value="ECO:0007669"/>
    <property type="project" value="UniProtKB-UniRule"/>
</dbReference>
<feature type="binding site" evidence="4">
    <location>
        <position position="106"/>
    </location>
    <ligand>
        <name>pyridoxal 5'-phosphate</name>
        <dbReference type="ChEBI" id="CHEBI:597326"/>
    </ligand>
</feature>
<dbReference type="Proteomes" id="UP000253324">
    <property type="component" value="Unassembled WGS sequence"/>
</dbReference>
<dbReference type="InterPro" id="IPR015424">
    <property type="entry name" value="PyrdxlP-dep_Trfase"/>
</dbReference>
<evidence type="ECO:0000256" key="4">
    <source>
        <dbReference type="HAMAP-Rule" id="MF_01970"/>
    </source>
</evidence>
<dbReference type="GO" id="GO:0005737">
    <property type="term" value="C:cytoplasm"/>
    <property type="evidence" value="ECO:0007669"/>
    <property type="project" value="UniProtKB-UniRule"/>
</dbReference>
<comment type="caution">
    <text evidence="7">The sequence shown here is derived from an EMBL/GenBank/DDBJ whole genome shotgun (WGS) entry which is preliminary data.</text>
</comment>
<dbReference type="InterPro" id="IPR015422">
    <property type="entry name" value="PyrdxlP-dep_Trfase_small"/>
</dbReference>
<keyword evidence="8" id="KW-1185">Reference proteome</keyword>
<evidence type="ECO:0000256" key="5">
    <source>
        <dbReference type="NCBIfam" id="TIGR01814"/>
    </source>
</evidence>
<dbReference type="Pfam" id="PF22580">
    <property type="entry name" value="KYNU_C"/>
    <property type="match status" value="1"/>
</dbReference>
<comment type="pathway">
    <text evidence="4 6">Amino-acid degradation; L-kynurenine degradation; L-alanine and anthranilate from L-kynurenine: step 1/1.</text>
</comment>
<dbReference type="EC" id="3.7.1.3" evidence="4 5"/>
<dbReference type="UniPathway" id="UPA00253">
    <property type="reaction ID" value="UER00329"/>
</dbReference>
<feature type="binding site" evidence="4">
    <location>
        <position position="287"/>
    </location>
    <ligand>
        <name>pyridoxal 5'-phosphate</name>
        <dbReference type="ChEBI" id="CHEBI:597326"/>
    </ligand>
</feature>
<dbReference type="PANTHER" id="PTHR14084">
    <property type="entry name" value="KYNURENINASE"/>
    <property type="match status" value="1"/>
</dbReference>
<dbReference type="GO" id="GO:0009435">
    <property type="term" value="P:NAD+ biosynthetic process"/>
    <property type="evidence" value="ECO:0007669"/>
    <property type="project" value="UniProtKB-UniRule"/>
</dbReference>
<dbReference type="GO" id="GO:0019805">
    <property type="term" value="P:quinolinate biosynthetic process"/>
    <property type="evidence" value="ECO:0007669"/>
    <property type="project" value="UniProtKB-UniRule"/>
</dbReference>
<evidence type="ECO:0000256" key="2">
    <source>
        <dbReference type="ARBA" id="ARBA00022801"/>
    </source>
</evidence>
<comment type="function">
    <text evidence="4 6">Catalyzes the cleavage of L-kynurenine (L-Kyn) and L-3-hydroxykynurenine (L-3OHKyn) into anthranilic acid (AA) and 3-hydroxyanthranilic acid (3-OHAA), respectively.</text>
</comment>
<dbReference type="GO" id="GO:0097053">
    <property type="term" value="P:L-kynurenine catabolic process"/>
    <property type="evidence" value="ECO:0007669"/>
    <property type="project" value="UniProtKB-UniRule"/>
</dbReference>
<sequence>MIKKEEMDNTTIKIDATQADLSDPLRAYRDRFELPEGVIYLDGNSLGALPKSVRQRVAKTIAEEWGEQLIRSWNTADWVHLPQRVGEKIARLIGAGERTVVAADSTSINLFKVLSAALDLNQERRKIVSERDNFPTDLYIAEGVAKQIGKGHGLVLADTPKDIPDMLDEDVAVLMLTHVNYRNGYRHDMAALTRAAHDKGILVIWDLAHTAGAMPIDLTGTQADFAIGCGYKYLNGGPGAPAFLYVNPRHQGGFRQPLSGWFGHRAPFDFDSVYSPSSSIEQYLCGTPPVLAMVAMDEAMSLWDDVDMEAVRAKSIGLCDFFIQEVGEFAEQFGLELVTPRNSGQRGSQVSYSCDNGYAIMQALIARGVIGDFRAPDIIRFGMTPLYLSFAEVAQAAAILKEIVATRAWDQPEYQVRGAVT</sequence>
<comment type="pathway">
    <text evidence="4 6">Cofactor biosynthesis; NAD(+) biosynthesis; quinolinate from L-kynurenine: step 2/3.</text>
</comment>
<feature type="binding site" evidence="4">
    <location>
        <position position="261"/>
    </location>
    <ligand>
        <name>pyridoxal 5'-phosphate</name>
        <dbReference type="ChEBI" id="CHEBI:597326"/>
    </ligand>
</feature>
<dbReference type="AlphaFoldDB" id="A0A368YE07"/>
<comment type="cofactor">
    <cofactor evidence="4 6">
        <name>pyridoxal 5'-phosphate</name>
        <dbReference type="ChEBI" id="CHEBI:597326"/>
    </cofactor>
</comment>
<dbReference type="Gene3D" id="3.40.640.10">
    <property type="entry name" value="Type I PLP-dependent aspartate aminotransferase-like (Major domain)"/>
    <property type="match status" value="1"/>
</dbReference>
<feature type="binding site" evidence="4">
    <location>
        <position position="209"/>
    </location>
    <ligand>
        <name>pyridoxal 5'-phosphate</name>
        <dbReference type="ChEBI" id="CHEBI:597326"/>
    </ligand>
</feature>
<feature type="binding site" evidence="4">
    <location>
        <position position="206"/>
    </location>
    <ligand>
        <name>pyridoxal 5'-phosphate</name>
        <dbReference type="ChEBI" id="CHEBI:597326"/>
    </ligand>
</feature>
<dbReference type="EMBL" id="QPJM01000024">
    <property type="protein sequence ID" value="RCW78473.1"/>
    <property type="molecule type" value="Genomic_DNA"/>
</dbReference>
<accession>A0A368YE07</accession>
<comment type="subunit">
    <text evidence="4 6">Homodimer.</text>
</comment>
<protein>
    <recommendedName>
        <fullName evidence="4 5">Kynureninase</fullName>
        <ecNumber evidence="4 5">3.7.1.3</ecNumber>
    </recommendedName>
    <alternativeName>
        <fullName evidence="4">L-kynurenine hydrolase</fullName>
    </alternativeName>
</protein>
<gene>
    <name evidence="4" type="primary">kynU</name>
    <name evidence="7" type="ORF">C7476_1244</name>
</gene>
<dbReference type="UniPathway" id="UPA00334">
    <property type="reaction ID" value="UER00455"/>
</dbReference>
<organism evidence="7 8">
    <name type="scientific">Phyllobacterium bourgognense</name>
    <dbReference type="NCBI Taxonomy" id="314236"/>
    <lineage>
        <taxon>Bacteria</taxon>
        <taxon>Pseudomonadati</taxon>
        <taxon>Pseudomonadota</taxon>
        <taxon>Alphaproteobacteria</taxon>
        <taxon>Hyphomicrobiales</taxon>
        <taxon>Phyllobacteriaceae</taxon>
        <taxon>Phyllobacterium</taxon>
    </lineage>
</organism>
<reference evidence="7 8" key="1">
    <citation type="submission" date="2018-07" db="EMBL/GenBank/DDBJ databases">
        <title>Genomic Encyclopedia of Type Strains, Phase III (KMG-III): the genomes of soil and plant-associated and newly described type strains.</title>
        <authorList>
            <person name="Whitman W."/>
        </authorList>
    </citation>
    <scope>NUCLEOTIDE SEQUENCE [LARGE SCALE GENOMIC DNA]</scope>
    <source>
        <strain evidence="7 8">31-25a</strain>
    </source>
</reference>
<comment type="catalytic activity">
    <reaction evidence="6">
        <text>3-hydroxy-L-kynurenine + H2O = 3-hydroxyanthranilate + L-alanine + H(+)</text>
        <dbReference type="Rhea" id="RHEA:25143"/>
        <dbReference type="ChEBI" id="CHEBI:15377"/>
        <dbReference type="ChEBI" id="CHEBI:15378"/>
        <dbReference type="ChEBI" id="CHEBI:36559"/>
        <dbReference type="ChEBI" id="CHEBI:57972"/>
        <dbReference type="ChEBI" id="CHEBI:58125"/>
        <dbReference type="EC" id="3.7.1.3"/>
    </reaction>
</comment>
<proteinExistence type="inferred from homology"/>
<dbReference type="NCBIfam" id="TIGR01814">
    <property type="entry name" value="kynureninase"/>
    <property type="match status" value="1"/>
</dbReference>
<name>A0A368YE07_9HYPH</name>
<feature type="binding site" evidence="4">
    <location>
        <position position="107"/>
    </location>
    <ligand>
        <name>pyridoxal 5'-phosphate</name>
        <dbReference type="ChEBI" id="CHEBI:597326"/>
    </ligand>
</feature>
<evidence type="ECO:0000256" key="6">
    <source>
        <dbReference type="PIRNR" id="PIRNR038800"/>
    </source>
</evidence>
<keyword evidence="1 4" id="KW-0662">Pyridine nucleotide biosynthesis</keyword>
<evidence type="ECO:0000313" key="7">
    <source>
        <dbReference type="EMBL" id="RCW78473.1"/>
    </source>
</evidence>
<dbReference type="GO" id="GO:0030170">
    <property type="term" value="F:pyridoxal phosphate binding"/>
    <property type="evidence" value="ECO:0007669"/>
    <property type="project" value="UniProtKB-UniRule"/>
</dbReference>